<sequence>MSQPPVPVRCAARPRVGGLVVPFISYEHGGHALFGSVDARRRAQALLHQLCQICGQRLGERICLTVRPMDVRAGVAPEPGLHPECLAYTARACPMMNGAATGYRSAPAALTHPAGRPCSDPGCPCPRIAPDAQHALRAGQPADDWDSWMIRDTHYRIKRDADRPERLLGVDLGVPVLRIRPLRHSPRPRLDDAQAEQLLAALRALGLYPRPRPCILRRPPLQGIHPCPLPRLPHPLCSPCRLPAGRPSPSSGRRCCRTVSAPTRPRYC</sequence>
<evidence type="ECO:0008006" key="3">
    <source>
        <dbReference type="Google" id="ProtNLM"/>
    </source>
</evidence>
<name>A0ABP7DUB1_9ACTN</name>
<dbReference type="EMBL" id="BAABEP010000002">
    <property type="protein sequence ID" value="GAA3710068.1"/>
    <property type="molecule type" value="Genomic_DNA"/>
</dbReference>
<protein>
    <recommendedName>
        <fullName evidence="3">Cell envelope biogenesis protein OmpA</fullName>
    </recommendedName>
</protein>
<dbReference type="RefSeq" id="WP_345640434.1">
    <property type="nucleotide sequence ID" value="NZ_BAABEP010000002.1"/>
</dbReference>
<evidence type="ECO:0000313" key="1">
    <source>
        <dbReference type="EMBL" id="GAA3710068.1"/>
    </source>
</evidence>
<comment type="caution">
    <text evidence="1">The sequence shown here is derived from an EMBL/GenBank/DDBJ whole genome shotgun (WGS) entry which is preliminary data.</text>
</comment>
<gene>
    <name evidence="1" type="ORF">GCM10023082_04970</name>
</gene>
<organism evidence="1 2">
    <name type="scientific">Streptomyces tremellae</name>
    <dbReference type="NCBI Taxonomy" id="1124239"/>
    <lineage>
        <taxon>Bacteria</taxon>
        <taxon>Bacillati</taxon>
        <taxon>Actinomycetota</taxon>
        <taxon>Actinomycetes</taxon>
        <taxon>Kitasatosporales</taxon>
        <taxon>Streptomycetaceae</taxon>
        <taxon>Streptomyces</taxon>
    </lineage>
</organism>
<accession>A0ABP7DUB1</accession>
<keyword evidence="2" id="KW-1185">Reference proteome</keyword>
<proteinExistence type="predicted"/>
<dbReference type="Proteomes" id="UP001499884">
    <property type="component" value="Unassembled WGS sequence"/>
</dbReference>
<reference evidence="2" key="1">
    <citation type="journal article" date="2019" name="Int. J. Syst. Evol. Microbiol.">
        <title>The Global Catalogue of Microorganisms (GCM) 10K type strain sequencing project: providing services to taxonomists for standard genome sequencing and annotation.</title>
        <authorList>
            <consortium name="The Broad Institute Genomics Platform"/>
            <consortium name="The Broad Institute Genome Sequencing Center for Infectious Disease"/>
            <person name="Wu L."/>
            <person name="Ma J."/>
        </authorList>
    </citation>
    <scope>NUCLEOTIDE SEQUENCE [LARGE SCALE GENOMIC DNA]</scope>
    <source>
        <strain evidence="2">JCM 30846</strain>
    </source>
</reference>
<evidence type="ECO:0000313" key="2">
    <source>
        <dbReference type="Proteomes" id="UP001499884"/>
    </source>
</evidence>